<protein>
    <recommendedName>
        <fullName evidence="6">Fatty acid hydroxylase domain-containing protein</fullName>
    </recommendedName>
</protein>
<evidence type="ECO:0000256" key="4">
    <source>
        <dbReference type="ARBA" id="ARBA00023136"/>
    </source>
</evidence>
<feature type="transmembrane region" description="Helical" evidence="5">
    <location>
        <begin position="9"/>
        <end position="25"/>
    </location>
</feature>
<dbReference type="AlphaFoldDB" id="A0A2W5DYV2"/>
<dbReference type="GO" id="GO:0005506">
    <property type="term" value="F:iron ion binding"/>
    <property type="evidence" value="ECO:0007669"/>
    <property type="project" value="InterPro"/>
</dbReference>
<dbReference type="GO" id="GO:0008610">
    <property type="term" value="P:lipid biosynthetic process"/>
    <property type="evidence" value="ECO:0007669"/>
    <property type="project" value="InterPro"/>
</dbReference>
<feature type="domain" description="Fatty acid hydroxylase" evidence="6">
    <location>
        <begin position="120"/>
        <end position="254"/>
    </location>
</feature>
<dbReference type="PANTHER" id="PTHR11863">
    <property type="entry name" value="STEROL DESATURASE"/>
    <property type="match status" value="1"/>
</dbReference>
<evidence type="ECO:0000256" key="1">
    <source>
        <dbReference type="ARBA" id="ARBA00004370"/>
    </source>
</evidence>
<dbReference type="GO" id="GO:0016020">
    <property type="term" value="C:membrane"/>
    <property type="evidence" value="ECO:0007669"/>
    <property type="project" value="UniProtKB-SubCell"/>
</dbReference>
<dbReference type="InterPro" id="IPR050307">
    <property type="entry name" value="Sterol_Desaturase_Related"/>
</dbReference>
<name>A0A2W5DYV2_9BURK</name>
<evidence type="ECO:0000256" key="2">
    <source>
        <dbReference type="ARBA" id="ARBA00022692"/>
    </source>
</evidence>
<evidence type="ECO:0000313" key="7">
    <source>
        <dbReference type="EMBL" id="PZP33830.1"/>
    </source>
</evidence>
<dbReference type="GO" id="GO:0016491">
    <property type="term" value="F:oxidoreductase activity"/>
    <property type="evidence" value="ECO:0007669"/>
    <property type="project" value="InterPro"/>
</dbReference>
<keyword evidence="4 5" id="KW-0472">Membrane</keyword>
<feature type="transmembrane region" description="Helical" evidence="5">
    <location>
        <begin position="72"/>
        <end position="93"/>
    </location>
</feature>
<feature type="transmembrane region" description="Helical" evidence="5">
    <location>
        <begin position="113"/>
        <end position="133"/>
    </location>
</feature>
<evidence type="ECO:0000259" key="6">
    <source>
        <dbReference type="Pfam" id="PF04116"/>
    </source>
</evidence>
<proteinExistence type="predicted"/>
<organism evidence="7 8">
    <name type="scientific">Roseateles depolymerans</name>
    <dbReference type="NCBI Taxonomy" id="76731"/>
    <lineage>
        <taxon>Bacteria</taxon>
        <taxon>Pseudomonadati</taxon>
        <taxon>Pseudomonadota</taxon>
        <taxon>Betaproteobacteria</taxon>
        <taxon>Burkholderiales</taxon>
        <taxon>Sphaerotilaceae</taxon>
        <taxon>Roseateles</taxon>
    </lineage>
</organism>
<keyword evidence="3 5" id="KW-1133">Transmembrane helix</keyword>
<gene>
    <name evidence="7" type="ORF">DI603_06995</name>
</gene>
<dbReference type="EMBL" id="QFOD01000005">
    <property type="protein sequence ID" value="PZP33830.1"/>
    <property type="molecule type" value="Genomic_DNA"/>
</dbReference>
<comment type="caution">
    <text evidence="7">The sequence shown here is derived from an EMBL/GenBank/DDBJ whole genome shotgun (WGS) entry which is preliminary data.</text>
</comment>
<evidence type="ECO:0000313" key="8">
    <source>
        <dbReference type="Proteomes" id="UP000249633"/>
    </source>
</evidence>
<evidence type="ECO:0000256" key="5">
    <source>
        <dbReference type="SAM" id="Phobius"/>
    </source>
</evidence>
<dbReference type="InterPro" id="IPR006694">
    <property type="entry name" value="Fatty_acid_hydroxylase"/>
</dbReference>
<dbReference type="Pfam" id="PF04116">
    <property type="entry name" value="FA_hydroxylase"/>
    <property type="match status" value="1"/>
</dbReference>
<dbReference type="Proteomes" id="UP000249633">
    <property type="component" value="Unassembled WGS sequence"/>
</dbReference>
<keyword evidence="2 5" id="KW-0812">Transmembrane</keyword>
<reference evidence="7 8" key="1">
    <citation type="submission" date="2017-08" db="EMBL/GenBank/DDBJ databases">
        <title>Infants hospitalized years apart are colonized by the same room-sourced microbial strains.</title>
        <authorList>
            <person name="Brooks B."/>
            <person name="Olm M.R."/>
            <person name="Firek B.A."/>
            <person name="Baker R."/>
            <person name="Thomas B.C."/>
            <person name="Morowitz M.J."/>
            <person name="Banfield J.F."/>
        </authorList>
    </citation>
    <scope>NUCLEOTIDE SEQUENCE [LARGE SCALE GENOMIC DNA]</scope>
    <source>
        <strain evidence="7">S2_012_000_R2_81</strain>
    </source>
</reference>
<evidence type="ECO:0000256" key="3">
    <source>
        <dbReference type="ARBA" id="ARBA00022989"/>
    </source>
</evidence>
<accession>A0A2W5DYV2</accession>
<feature type="transmembrane region" description="Helical" evidence="5">
    <location>
        <begin position="31"/>
        <end position="52"/>
    </location>
</feature>
<sequence length="291" mass="33894">MTLFLKNQLFLLVLFFVVGGDLLLWDLKVPTVMWAEYTYVAVLLFLVVFEFVKPRNASWNYITKDGVKFRELSADVIFQVVEAAVVSAAVYSLSVWLADHLRALFGWTHQVGLHWTLQCIAAVFIMDFIRYWIHRWMHQVPLLWRVHSLHHMPERLGAMSTARGNPLDDLIIYSPELIVLFVLGFDKDIMLGLYSVVWIIPLITHSNVEFPVTRLASVFQLPTYHLIHHAYNDAETPTHNFAEILTFWDRVFGTFNAGPIGLDHRTGVVSDKPREWHREFFGWLYLPINRL</sequence>
<comment type="subcellular location">
    <subcellularLocation>
        <location evidence="1">Membrane</location>
    </subcellularLocation>
</comment>